<evidence type="ECO:0000313" key="8">
    <source>
        <dbReference type="Proteomes" id="UP001346149"/>
    </source>
</evidence>
<keyword evidence="8" id="KW-1185">Reference proteome</keyword>
<dbReference type="Pfam" id="PF05938">
    <property type="entry name" value="Self-incomp_S1"/>
    <property type="match status" value="1"/>
</dbReference>
<evidence type="ECO:0000256" key="6">
    <source>
        <dbReference type="RuleBase" id="RU367044"/>
    </source>
</evidence>
<proteinExistence type="inferred from homology"/>
<protein>
    <recommendedName>
        <fullName evidence="6">S-protein homolog</fullName>
    </recommendedName>
</protein>
<dbReference type="GO" id="GO:0005576">
    <property type="term" value="C:extracellular region"/>
    <property type="evidence" value="ECO:0007669"/>
    <property type="project" value="UniProtKB-SubCell"/>
</dbReference>
<dbReference type="PANTHER" id="PTHR31232:SF155">
    <property type="entry name" value="PLANT SELF-INCOMPATIBILITY PROTEIN S1 FAMILY"/>
    <property type="match status" value="1"/>
</dbReference>
<evidence type="ECO:0000256" key="1">
    <source>
        <dbReference type="ARBA" id="ARBA00004613"/>
    </source>
</evidence>
<dbReference type="InterPro" id="IPR010264">
    <property type="entry name" value="Self-incomp_S1"/>
</dbReference>
<comment type="subcellular location">
    <subcellularLocation>
        <location evidence="1 6">Secreted</location>
    </subcellularLocation>
</comment>
<feature type="chain" id="PRO_5042663031" description="S-protein homolog" evidence="6">
    <location>
        <begin position="23"/>
        <end position="132"/>
    </location>
</feature>
<evidence type="ECO:0000256" key="2">
    <source>
        <dbReference type="ARBA" id="ARBA00005581"/>
    </source>
</evidence>
<evidence type="ECO:0000256" key="5">
    <source>
        <dbReference type="ARBA" id="ARBA00022729"/>
    </source>
</evidence>
<reference evidence="7 8" key="1">
    <citation type="journal article" date="2023" name="Hortic Res">
        <title>Pangenome of water caltrop reveals structural variations and asymmetric subgenome divergence after allopolyploidization.</title>
        <authorList>
            <person name="Zhang X."/>
            <person name="Chen Y."/>
            <person name="Wang L."/>
            <person name="Yuan Y."/>
            <person name="Fang M."/>
            <person name="Shi L."/>
            <person name="Lu R."/>
            <person name="Comes H.P."/>
            <person name="Ma Y."/>
            <person name="Chen Y."/>
            <person name="Huang G."/>
            <person name="Zhou Y."/>
            <person name="Zheng Z."/>
            <person name="Qiu Y."/>
        </authorList>
    </citation>
    <scope>NUCLEOTIDE SEQUENCE [LARGE SCALE GENOMIC DNA]</scope>
    <source>
        <strain evidence="7">F231</strain>
    </source>
</reference>
<name>A0AAN7L4K9_TRANT</name>
<keyword evidence="5 6" id="KW-0732">Signal</keyword>
<dbReference type="Proteomes" id="UP001346149">
    <property type="component" value="Unassembled WGS sequence"/>
</dbReference>
<gene>
    <name evidence="7" type="ORF">SAY86_009287</name>
</gene>
<dbReference type="PANTHER" id="PTHR31232">
    <property type="match status" value="1"/>
</dbReference>
<dbReference type="AlphaFoldDB" id="A0AAN7L4K9"/>
<comment type="caution">
    <text evidence="7">The sequence shown here is derived from an EMBL/GenBank/DDBJ whole genome shotgun (WGS) entry which is preliminary data.</text>
</comment>
<keyword evidence="3 6" id="KW-0713">Self-incompatibility</keyword>
<evidence type="ECO:0000256" key="4">
    <source>
        <dbReference type="ARBA" id="ARBA00022525"/>
    </source>
</evidence>
<feature type="signal peptide" evidence="6">
    <location>
        <begin position="1"/>
        <end position="22"/>
    </location>
</feature>
<dbReference type="EMBL" id="JAXQNO010000019">
    <property type="protein sequence ID" value="KAK4774352.1"/>
    <property type="molecule type" value="Genomic_DNA"/>
</dbReference>
<sequence length="132" mass="15344">MHKNRYTLLLTPLFLLVKIALGQSKVYVEVYYNLPSGHTFAIQCKSKDDNLGVHILAPNQVYSFHFGFNVIGTTLNFFGLKSAYAQGIFDFYYNSWGYTRCTQVCTFKLTPVALFAYRFDIEYLILFKDIEY</sequence>
<evidence type="ECO:0000313" key="7">
    <source>
        <dbReference type="EMBL" id="KAK4774352.1"/>
    </source>
</evidence>
<dbReference type="GO" id="GO:0060320">
    <property type="term" value="P:rejection of self pollen"/>
    <property type="evidence" value="ECO:0007669"/>
    <property type="project" value="UniProtKB-KW"/>
</dbReference>
<comment type="similarity">
    <text evidence="2 6">Belongs to the plant self-incompatibility (S1) protein family.</text>
</comment>
<evidence type="ECO:0000256" key="3">
    <source>
        <dbReference type="ARBA" id="ARBA00022471"/>
    </source>
</evidence>
<keyword evidence="4 6" id="KW-0964">Secreted</keyword>
<organism evidence="7 8">
    <name type="scientific">Trapa natans</name>
    <name type="common">Water chestnut</name>
    <dbReference type="NCBI Taxonomy" id="22666"/>
    <lineage>
        <taxon>Eukaryota</taxon>
        <taxon>Viridiplantae</taxon>
        <taxon>Streptophyta</taxon>
        <taxon>Embryophyta</taxon>
        <taxon>Tracheophyta</taxon>
        <taxon>Spermatophyta</taxon>
        <taxon>Magnoliopsida</taxon>
        <taxon>eudicotyledons</taxon>
        <taxon>Gunneridae</taxon>
        <taxon>Pentapetalae</taxon>
        <taxon>rosids</taxon>
        <taxon>malvids</taxon>
        <taxon>Myrtales</taxon>
        <taxon>Lythraceae</taxon>
        <taxon>Trapa</taxon>
    </lineage>
</organism>
<accession>A0AAN7L4K9</accession>